<sequence>MKHLSVICLLLSCVLCCQAQQKYALIVAIANYPEESGWNNIHSNNDLQMLLPQLKRLGFHINTLADKQATKKNITQALQHLIKLIKAGDDVCLHFSCHGQQMEDDNNDEADGLDEALIPYDARSTYKKGIYEGENHLRDDELEKFLTNIRQKIGISGSALVTFDACHSGTASRIEEYVEDDDAPIRGTNVIFSSNPFYIAPDCKQIERKTRLMQQSDLSPICIISACQPFQRNFEIKVGNSYYGTLSYSFYCVLKKAEKWDRACFPKIWEQSQRLSSKQIPMIESSYAL</sequence>
<evidence type="ECO:0000313" key="4">
    <source>
        <dbReference type="Proteomes" id="UP000260983"/>
    </source>
</evidence>
<dbReference type="GO" id="GO:0006508">
    <property type="term" value="P:proteolysis"/>
    <property type="evidence" value="ECO:0007669"/>
    <property type="project" value="InterPro"/>
</dbReference>
<dbReference type="Proteomes" id="UP000260983">
    <property type="component" value="Unassembled WGS sequence"/>
</dbReference>
<reference evidence="3 4" key="1">
    <citation type="submission" date="2018-08" db="EMBL/GenBank/DDBJ databases">
        <title>A genome reference for cultivated species of the human gut microbiota.</title>
        <authorList>
            <person name="Zou Y."/>
            <person name="Xue W."/>
            <person name="Luo G."/>
        </authorList>
    </citation>
    <scope>NUCLEOTIDE SEQUENCE [LARGE SCALE GENOMIC DNA]</scope>
    <source>
        <strain evidence="3 4">OM05-15BH</strain>
    </source>
</reference>
<dbReference type="PANTHER" id="PTHR48104:SF30">
    <property type="entry name" value="METACASPASE-1"/>
    <property type="match status" value="1"/>
</dbReference>
<dbReference type="AlphaFoldDB" id="A0A3E5B623"/>
<dbReference type="RefSeq" id="WP_117725008.1">
    <property type="nucleotide sequence ID" value="NZ_QSUL01000012.1"/>
</dbReference>
<protein>
    <submittedName>
        <fullName evidence="3">Caspase family protein</fullName>
    </submittedName>
</protein>
<evidence type="ECO:0000259" key="2">
    <source>
        <dbReference type="Pfam" id="PF00656"/>
    </source>
</evidence>
<feature type="signal peptide" evidence="1">
    <location>
        <begin position="1"/>
        <end position="19"/>
    </location>
</feature>
<dbReference type="InterPro" id="IPR050452">
    <property type="entry name" value="Metacaspase"/>
</dbReference>
<feature type="domain" description="Peptidase C14 caspase" evidence="2">
    <location>
        <begin position="22"/>
        <end position="285"/>
    </location>
</feature>
<evidence type="ECO:0000256" key="1">
    <source>
        <dbReference type="SAM" id="SignalP"/>
    </source>
</evidence>
<feature type="chain" id="PRO_5017810021" evidence="1">
    <location>
        <begin position="20"/>
        <end position="289"/>
    </location>
</feature>
<dbReference type="PANTHER" id="PTHR48104">
    <property type="entry name" value="METACASPASE-4"/>
    <property type="match status" value="1"/>
</dbReference>
<keyword evidence="1" id="KW-0732">Signal</keyword>
<dbReference type="Gene3D" id="3.40.50.1460">
    <property type="match status" value="1"/>
</dbReference>
<comment type="caution">
    <text evidence="3">The sequence shown here is derived from an EMBL/GenBank/DDBJ whole genome shotgun (WGS) entry which is preliminary data.</text>
</comment>
<proteinExistence type="predicted"/>
<dbReference type="InterPro" id="IPR029030">
    <property type="entry name" value="Caspase-like_dom_sf"/>
</dbReference>
<evidence type="ECO:0000313" key="3">
    <source>
        <dbReference type="EMBL" id="RGN32993.1"/>
    </source>
</evidence>
<accession>A0A3E5B623</accession>
<dbReference type="GO" id="GO:0005737">
    <property type="term" value="C:cytoplasm"/>
    <property type="evidence" value="ECO:0007669"/>
    <property type="project" value="TreeGrafter"/>
</dbReference>
<dbReference type="InterPro" id="IPR011600">
    <property type="entry name" value="Pept_C14_caspase"/>
</dbReference>
<dbReference type="EMBL" id="QSUL01000012">
    <property type="protein sequence ID" value="RGN32993.1"/>
    <property type="molecule type" value="Genomic_DNA"/>
</dbReference>
<gene>
    <name evidence="3" type="ORF">DXB65_17380</name>
</gene>
<dbReference type="GO" id="GO:0004197">
    <property type="term" value="F:cysteine-type endopeptidase activity"/>
    <property type="evidence" value="ECO:0007669"/>
    <property type="project" value="InterPro"/>
</dbReference>
<organism evidence="3 4">
    <name type="scientific">Bacteroides oleiciplenus</name>
    <dbReference type="NCBI Taxonomy" id="626931"/>
    <lineage>
        <taxon>Bacteria</taxon>
        <taxon>Pseudomonadati</taxon>
        <taxon>Bacteroidota</taxon>
        <taxon>Bacteroidia</taxon>
        <taxon>Bacteroidales</taxon>
        <taxon>Bacteroidaceae</taxon>
        <taxon>Bacteroides</taxon>
    </lineage>
</organism>
<dbReference type="SUPFAM" id="SSF52129">
    <property type="entry name" value="Caspase-like"/>
    <property type="match status" value="1"/>
</dbReference>
<dbReference type="Pfam" id="PF00656">
    <property type="entry name" value="Peptidase_C14"/>
    <property type="match status" value="1"/>
</dbReference>
<name>A0A3E5B623_9BACE</name>